<sequence>IIYKNELQPIKTNFRYFKMEVVEENKFQNISNEIPDFLKLINELKIKAKEIKEQISITTDRLDGKSISDHPAISNLVELRVVLEKIKPVEQKLKYQIDKLIRATTVENITEKNVNLITHNTDPLSFKPNPQDFVSKVDDDKSEKVDKVEIYKAPKLAPMHFDEGSRSAREKEQSCLIARASKSRIMKDLIEEYDDKPEEFDASGNVRAEMMYDKRIEEKLAERSRYEEENFVRLPIPKNELKKLKNSSKKLENDFENLNDFNSLATIQEDIDSLEKQRTNVLVRRNVRNEKYEGSDNEEFSSKSQSQSHEEHVRRNKPGTFNGLLN</sequence>
<evidence type="ECO:0000313" key="1">
    <source>
        <dbReference type="EMBL" id="CAG8794127.1"/>
    </source>
</evidence>
<gene>
    <name evidence="1" type="ORF">RPERSI_LOCUS19697</name>
</gene>
<keyword evidence="2" id="KW-1185">Reference proteome</keyword>
<proteinExistence type="predicted"/>
<dbReference type="EMBL" id="CAJVQC010054394">
    <property type="protein sequence ID" value="CAG8794127.1"/>
    <property type="molecule type" value="Genomic_DNA"/>
</dbReference>
<dbReference type="Proteomes" id="UP000789920">
    <property type="component" value="Unassembled WGS sequence"/>
</dbReference>
<feature type="non-terminal residue" evidence="1">
    <location>
        <position position="1"/>
    </location>
</feature>
<accession>A0ACA9RHY2</accession>
<reference evidence="1" key="1">
    <citation type="submission" date="2021-06" db="EMBL/GenBank/DDBJ databases">
        <authorList>
            <person name="Kallberg Y."/>
            <person name="Tangrot J."/>
            <person name="Rosling A."/>
        </authorList>
    </citation>
    <scope>NUCLEOTIDE SEQUENCE</scope>
    <source>
        <strain evidence="1">MA461A</strain>
    </source>
</reference>
<name>A0ACA9RHY2_9GLOM</name>
<comment type="caution">
    <text evidence="1">The sequence shown here is derived from an EMBL/GenBank/DDBJ whole genome shotgun (WGS) entry which is preliminary data.</text>
</comment>
<organism evidence="1 2">
    <name type="scientific">Racocetra persica</name>
    <dbReference type="NCBI Taxonomy" id="160502"/>
    <lineage>
        <taxon>Eukaryota</taxon>
        <taxon>Fungi</taxon>
        <taxon>Fungi incertae sedis</taxon>
        <taxon>Mucoromycota</taxon>
        <taxon>Glomeromycotina</taxon>
        <taxon>Glomeromycetes</taxon>
        <taxon>Diversisporales</taxon>
        <taxon>Gigasporaceae</taxon>
        <taxon>Racocetra</taxon>
    </lineage>
</organism>
<evidence type="ECO:0000313" key="2">
    <source>
        <dbReference type="Proteomes" id="UP000789920"/>
    </source>
</evidence>
<feature type="non-terminal residue" evidence="1">
    <location>
        <position position="326"/>
    </location>
</feature>
<protein>
    <submittedName>
        <fullName evidence="1">25776_t:CDS:1</fullName>
    </submittedName>
</protein>